<evidence type="ECO:0000256" key="13">
    <source>
        <dbReference type="SAM" id="MobiDB-lite"/>
    </source>
</evidence>
<organism evidence="15 17">
    <name type="scientific">Adineta steineri</name>
    <dbReference type="NCBI Taxonomy" id="433720"/>
    <lineage>
        <taxon>Eukaryota</taxon>
        <taxon>Metazoa</taxon>
        <taxon>Spiralia</taxon>
        <taxon>Gnathifera</taxon>
        <taxon>Rotifera</taxon>
        <taxon>Eurotatoria</taxon>
        <taxon>Bdelloidea</taxon>
        <taxon>Adinetida</taxon>
        <taxon>Adinetidae</taxon>
        <taxon>Adineta</taxon>
    </lineage>
</organism>
<evidence type="ECO:0000256" key="1">
    <source>
        <dbReference type="ARBA" id="ARBA00004586"/>
    </source>
</evidence>
<keyword evidence="8" id="KW-0067">ATP-binding</keyword>
<keyword evidence="3" id="KW-0808">Transferase</keyword>
<dbReference type="AlphaFoldDB" id="A0A815WN87"/>
<dbReference type="Proteomes" id="UP000663845">
    <property type="component" value="Unassembled WGS sequence"/>
</dbReference>
<dbReference type="EMBL" id="CAJOAZ010019849">
    <property type="protein sequence ID" value="CAF4340653.1"/>
    <property type="molecule type" value="Genomic_DNA"/>
</dbReference>
<dbReference type="Gene3D" id="3.10.110.10">
    <property type="entry name" value="Ubiquitin Conjugating Enzyme"/>
    <property type="match status" value="1"/>
</dbReference>
<evidence type="ECO:0000256" key="4">
    <source>
        <dbReference type="ARBA" id="ARBA00022692"/>
    </source>
</evidence>
<dbReference type="InterPro" id="IPR000608">
    <property type="entry name" value="UBC"/>
</dbReference>
<evidence type="ECO:0000256" key="9">
    <source>
        <dbReference type="ARBA" id="ARBA00022989"/>
    </source>
</evidence>
<dbReference type="Pfam" id="PF00179">
    <property type="entry name" value="UQ_con"/>
    <property type="match status" value="1"/>
</dbReference>
<gene>
    <name evidence="15" type="ORF">JYZ213_LOCUS46015</name>
    <name evidence="16" type="ORF">OXD698_LOCUS48212</name>
</gene>
<dbReference type="EC" id="2.3.2.23" evidence="2"/>
<evidence type="ECO:0000256" key="11">
    <source>
        <dbReference type="ARBA" id="ARBA00054775"/>
    </source>
</evidence>
<dbReference type="FunFam" id="3.10.110.10:FF:000023">
    <property type="entry name" value="Ubiquitin-conjugating enzyme E2 J2"/>
    <property type="match status" value="1"/>
</dbReference>
<sequence>MATAAALQRLRKEYKRILIEPVEHIDCAPCEDNILEWHYVIKGPNNSPYNGGIYHGKLLFPKEYPYKPPSIMILTPNGRFKTNTRLCLSMSDFHPETWNPLWSVSSILSGLLSFMLENTPTYGSMDSTEEFKHLCASKSLQFNCKDKIFQTLFPQYIEQFNKLLAENNIINENAQNNNTENNNNNINTINGPILNINNKPNKIGNTNTQSETQTE</sequence>
<dbReference type="GO" id="GO:0061631">
    <property type="term" value="F:ubiquitin conjugating enzyme activity"/>
    <property type="evidence" value="ECO:0007669"/>
    <property type="project" value="UniProtKB-EC"/>
</dbReference>
<feature type="domain" description="UBC core" evidence="14">
    <location>
        <begin position="5"/>
        <end position="155"/>
    </location>
</feature>
<feature type="non-terminal residue" evidence="15">
    <location>
        <position position="215"/>
    </location>
</feature>
<dbReference type="SMART" id="SM00212">
    <property type="entry name" value="UBCc"/>
    <property type="match status" value="1"/>
</dbReference>
<dbReference type="CDD" id="cd23799">
    <property type="entry name" value="UBCc_UBE2J"/>
    <property type="match status" value="1"/>
</dbReference>
<proteinExistence type="predicted"/>
<dbReference type="PROSITE" id="PS50127">
    <property type="entry name" value="UBC_2"/>
    <property type="match status" value="1"/>
</dbReference>
<dbReference type="SUPFAM" id="SSF54495">
    <property type="entry name" value="UBC-like"/>
    <property type="match status" value="1"/>
</dbReference>
<keyword evidence="6" id="KW-0833">Ubl conjugation pathway</keyword>
<evidence type="ECO:0000256" key="7">
    <source>
        <dbReference type="ARBA" id="ARBA00022824"/>
    </source>
</evidence>
<evidence type="ECO:0000259" key="14">
    <source>
        <dbReference type="PROSITE" id="PS50127"/>
    </source>
</evidence>
<evidence type="ECO:0000256" key="10">
    <source>
        <dbReference type="ARBA" id="ARBA00023136"/>
    </source>
</evidence>
<keyword evidence="4" id="KW-0812">Transmembrane</keyword>
<evidence type="ECO:0000256" key="5">
    <source>
        <dbReference type="ARBA" id="ARBA00022741"/>
    </source>
</evidence>
<evidence type="ECO:0000313" key="17">
    <source>
        <dbReference type="Proteomes" id="UP000663845"/>
    </source>
</evidence>
<dbReference type="InterPro" id="IPR050113">
    <property type="entry name" value="Ub_conjugating_enzyme"/>
</dbReference>
<evidence type="ECO:0000313" key="16">
    <source>
        <dbReference type="EMBL" id="CAF4340653.1"/>
    </source>
</evidence>
<evidence type="ECO:0000256" key="12">
    <source>
        <dbReference type="ARBA" id="ARBA00073320"/>
    </source>
</evidence>
<evidence type="ECO:0000256" key="6">
    <source>
        <dbReference type="ARBA" id="ARBA00022786"/>
    </source>
</evidence>
<dbReference type="Proteomes" id="UP000663844">
    <property type="component" value="Unassembled WGS sequence"/>
</dbReference>
<evidence type="ECO:0000313" key="15">
    <source>
        <dbReference type="EMBL" id="CAF1546357.1"/>
    </source>
</evidence>
<feature type="region of interest" description="Disordered" evidence="13">
    <location>
        <begin position="195"/>
        <end position="215"/>
    </location>
</feature>
<dbReference type="PANTHER" id="PTHR24067">
    <property type="entry name" value="UBIQUITIN-CONJUGATING ENZYME E2"/>
    <property type="match status" value="1"/>
</dbReference>
<evidence type="ECO:0000256" key="8">
    <source>
        <dbReference type="ARBA" id="ARBA00022840"/>
    </source>
</evidence>
<feature type="compositionally biased region" description="Low complexity" evidence="13">
    <location>
        <begin position="195"/>
        <end position="208"/>
    </location>
</feature>
<dbReference type="GO" id="GO:0005524">
    <property type="term" value="F:ATP binding"/>
    <property type="evidence" value="ECO:0007669"/>
    <property type="project" value="UniProtKB-KW"/>
</dbReference>
<dbReference type="EMBL" id="CAJNOG010004923">
    <property type="protein sequence ID" value="CAF1546357.1"/>
    <property type="molecule type" value="Genomic_DNA"/>
</dbReference>
<name>A0A815WN87_9BILA</name>
<dbReference type="InterPro" id="IPR016135">
    <property type="entry name" value="UBQ-conjugating_enzyme/RWD"/>
</dbReference>
<comment type="function">
    <text evidence="11">Catalyzes the covalent attachment of ubiquitin to other proteins. Seems to function in the selective degradation of misfolded membrane proteins from the endoplasmic reticulum (ERAD). In cooperation with the GATOR2 complex, catalyzes 'Lys-6'-linked ubiquitination of NPRL2.</text>
</comment>
<comment type="subcellular location">
    <subcellularLocation>
        <location evidence="1">Endoplasmic reticulum membrane</location>
    </subcellularLocation>
</comment>
<keyword evidence="7" id="KW-0256">Endoplasmic reticulum</keyword>
<protein>
    <recommendedName>
        <fullName evidence="12">Ubiquitin-conjugating enzyme E2 J2</fullName>
        <ecNumber evidence="2">2.3.2.23</ecNumber>
    </recommendedName>
</protein>
<keyword evidence="9" id="KW-1133">Transmembrane helix</keyword>
<evidence type="ECO:0000256" key="2">
    <source>
        <dbReference type="ARBA" id="ARBA00012486"/>
    </source>
</evidence>
<reference evidence="15" key="1">
    <citation type="submission" date="2021-02" db="EMBL/GenBank/DDBJ databases">
        <authorList>
            <person name="Nowell W R."/>
        </authorList>
    </citation>
    <scope>NUCLEOTIDE SEQUENCE</scope>
</reference>
<keyword evidence="5" id="KW-0547">Nucleotide-binding</keyword>
<comment type="caution">
    <text evidence="15">The sequence shown here is derived from an EMBL/GenBank/DDBJ whole genome shotgun (WGS) entry which is preliminary data.</text>
</comment>
<evidence type="ECO:0000256" key="3">
    <source>
        <dbReference type="ARBA" id="ARBA00022679"/>
    </source>
</evidence>
<accession>A0A815WN87</accession>
<keyword evidence="10" id="KW-0472">Membrane</keyword>
<dbReference type="GO" id="GO:0005789">
    <property type="term" value="C:endoplasmic reticulum membrane"/>
    <property type="evidence" value="ECO:0007669"/>
    <property type="project" value="UniProtKB-SubCell"/>
</dbReference>